<keyword evidence="3" id="KW-1185">Reference proteome</keyword>
<dbReference type="InterPro" id="IPR016181">
    <property type="entry name" value="Acyl_CoA_acyltransferase"/>
</dbReference>
<dbReference type="EMBL" id="FOEP01000011">
    <property type="protein sequence ID" value="SEQ68675.1"/>
    <property type="molecule type" value="Genomic_DNA"/>
</dbReference>
<dbReference type="SUPFAM" id="SSF55729">
    <property type="entry name" value="Acyl-CoA N-acyltransferases (Nat)"/>
    <property type="match status" value="1"/>
</dbReference>
<keyword evidence="2" id="KW-0808">Transferase</keyword>
<dbReference type="CDD" id="cd04301">
    <property type="entry name" value="NAT_SF"/>
    <property type="match status" value="1"/>
</dbReference>
<dbReference type="Pfam" id="PF13508">
    <property type="entry name" value="Acetyltransf_7"/>
    <property type="match status" value="1"/>
</dbReference>
<dbReference type="PROSITE" id="PS51186">
    <property type="entry name" value="GNAT"/>
    <property type="match status" value="1"/>
</dbReference>
<dbReference type="InterPro" id="IPR000182">
    <property type="entry name" value="GNAT_dom"/>
</dbReference>
<dbReference type="GO" id="GO:0016747">
    <property type="term" value="F:acyltransferase activity, transferring groups other than amino-acyl groups"/>
    <property type="evidence" value="ECO:0007669"/>
    <property type="project" value="InterPro"/>
</dbReference>
<evidence type="ECO:0000313" key="2">
    <source>
        <dbReference type="EMBL" id="SEQ68675.1"/>
    </source>
</evidence>
<reference evidence="2 3" key="1">
    <citation type="submission" date="2016-10" db="EMBL/GenBank/DDBJ databases">
        <authorList>
            <person name="de Groot N.N."/>
        </authorList>
    </citation>
    <scope>NUCLEOTIDE SEQUENCE [LARGE SCALE GENOMIC DNA]</scope>
    <source>
        <strain evidence="2 3">DSM 22007</strain>
    </source>
</reference>
<dbReference type="STRING" id="657014.SAMN04488092_11111"/>
<sequence length="162" mass="17840">MVNGPDFVRELRRGEEAQVDRLLQLAFGGQDEVKLVRQLRKSKAIAGESVLAWSGEIVGYFALSRMIAPKRWLCLAPVAVHPDWQGKRHGLRMLGLLSEWARLSGTYVVVLGEPGFYERAGFSAARAARLRAPYPVEHLLLAGPGTDAPEVELIYPKAFGAS</sequence>
<proteinExistence type="predicted"/>
<evidence type="ECO:0000259" key="1">
    <source>
        <dbReference type="PROSITE" id="PS51186"/>
    </source>
</evidence>
<feature type="domain" description="N-acetyltransferase" evidence="1">
    <location>
        <begin position="6"/>
        <end position="146"/>
    </location>
</feature>
<accession>A0A1H9I2L0</accession>
<gene>
    <name evidence="2" type="ORF">SAMN04488092_11111</name>
</gene>
<name>A0A1H9I2L0_9RHOB</name>
<dbReference type="Gene3D" id="3.40.630.30">
    <property type="match status" value="1"/>
</dbReference>
<protein>
    <submittedName>
        <fullName evidence="2">Putative acetyltransferase</fullName>
    </submittedName>
</protein>
<organism evidence="2 3">
    <name type="scientific">Thalassovita taeanensis</name>
    <dbReference type="NCBI Taxonomy" id="657014"/>
    <lineage>
        <taxon>Bacteria</taxon>
        <taxon>Pseudomonadati</taxon>
        <taxon>Pseudomonadota</taxon>
        <taxon>Alphaproteobacteria</taxon>
        <taxon>Rhodobacterales</taxon>
        <taxon>Roseobacteraceae</taxon>
        <taxon>Thalassovita</taxon>
    </lineage>
</organism>
<dbReference type="RefSeq" id="WP_175545332.1">
    <property type="nucleotide sequence ID" value="NZ_FOEP01000011.1"/>
</dbReference>
<evidence type="ECO:0000313" key="3">
    <source>
        <dbReference type="Proteomes" id="UP000198634"/>
    </source>
</evidence>
<dbReference type="Proteomes" id="UP000198634">
    <property type="component" value="Unassembled WGS sequence"/>
</dbReference>
<dbReference type="AlphaFoldDB" id="A0A1H9I2L0"/>